<organism evidence="1">
    <name type="scientific">Spironucleus salmonicida</name>
    <dbReference type="NCBI Taxonomy" id="348837"/>
    <lineage>
        <taxon>Eukaryota</taxon>
        <taxon>Metamonada</taxon>
        <taxon>Diplomonadida</taxon>
        <taxon>Hexamitidae</taxon>
        <taxon>Hexamitinae</taxon>
        <taxon>Spironucleus</taxon>
    </lineage>
</organism>
<name>V6LAM5_9EUKA</name>
<proteinExistence type="predicted"/>
<evidence type="ECO:0000313" key="1">
    <source>
        <dbReference type="EMBL" id="EST41510.1"/>
    </source>
</evidence>
<accession>V6LAM5</accession>
<protein>
    <submittedName>
        <fullName evidence="1">Uncharacterized protein</fullName>
    </submittedName>
</protein>
<sequence>MLVLSPHANEPSAYCRIASQITIVSTPTVSQITHAKSGLQIGSDEANYSRARFLFNLVNNFPTSQLATGDTVVNARMLVFASVGASLKVPHHEICSILLKGDPGVQFRILRHRAVVRRQLKKYISSPWIAEYEKARLLQQEETSAIGYLIWFRVPRQSPAFWIFTTYSALTISIRVVISAG</sequence>
<dbReference type="EMBL" id="KI546169">
    <property type="protein sequence ID" value="EST41510.1"/>
    <property type="molecule type" value="Genomic_DNA"/>
</dbReference>
<dbReference type="AlphaFoldDB" id="V6LAM5"/>
<reference evidence="1" key="1">
    <citation type="journal article" date="2014" name="PLoS Genet.">
        <title>The Genome of Spironucleus salmonicida Highlights a Fish Pathogen Adapted to Fluctuating Environments.</title>
        <authorList>
            <person name="Xu F."/>
            <person name="Jerlstrom-Hultqvist J."/>
            <person name="Einarsson E."/>
            <person name="Astvaldsson A."/>
            <person name="Svard S.G."/>
            <person name="Andersson J.O."/>
        </authorList>
    </citation>
    <scope>NUCLEOTIDE SEQUENCE</scope>
</reference>
<gene>
    <name evidence="1" type="ORF">SS50377_18834</name>
</gene>